<gene>
    <name evidence="2" type="ORF">CK203_114578</name>
</gene>
<protein>
    <submittedName>
        <fullName evidence="2">Uncharacterized protein</fullName>
    </submittedName>
</protein>
<feature type="region of interest" description="Disordered" evidence="1">
    <location>
        <begin position="246"/>
        <end position="271"/>
    </location>
</feature>
<reference evidence="2 3" key="1">
    <citation type="journal article" date="2018" name="PLoS Genet.">
        <title>Population sequencing reveals clonal diversity and ancestral inbreeding in the grapevine cultivar Chardonnay.</title>
        <authorList>
            <person name="Roach M.J."/>
            <person name="Johnson D.L."/>
            <person name="Bohlmann J."/>
            <person name="van Vuuren H.J."/>
            <person name="Jones S.J."/>
            <person name="Pretorius I.S."/>
            <person name="Schmidt S.A."/>
            <person name="Borneman A.R."/>
        </authorList>
    </citation>
    <scope>NUCLEOTIDE SEQUENCE [LARGE SCALE GENOMIC DNA]</scope>
    <source>
        <strain evidence="3">cv. Chardonnay</strain>
        <tissue evidence="2">Leaf</tissue>
    </source>
</reference>
<sequence>MAKMSQVIGSNNCIDLHKFPYSPNLFDLMDREGVLPTEGLSKADKKNARTGCSRFLFVGSLVHLHYQDEPKREWVEKTLFTHLNKLFEINTVERAHNVFLLDKNLQALIENPEPFIISVFPRLAPLSLEPDEHFVLKDFPFYEVAHLVNSEVRQACLVEWEKKCQEGTLRQALTTSHLTSSSVVCYLTQKKKLAACLIQKARTPLPATLSSSSTSSPSSSSSSSFSSDEVEARVDRLVPLIISCLTPGPNSPSKPTLSTPTATAASSLDEKPSSIGDISYHKMRKPFVILRNISEDSFECLNSSPFLPKLAYVPNWEKVFKLLSCISFFIEREPLVQDMGVLFPTMQ</sequence>
<comment type="caution">
    <text evidence="2">The sequence shown here is derived from an EMBL/GenBank/DDBJ whole genome shotgun (WGS) entry which is preliminary data.</text>
</comment>
<evidence type="ECO:0000313" key="2">
    <source>
        <dbReference type="EMBL" id="RVW21234.1"/>
    </source>
</evidence>
<name>A0A438CDC0_VITVI</name>
<evidence type="ECO:0000313" key="3">
    <source>
        <dbReference type="Proteomes" id="UP000288805"/>
    </source>
</evidence>
<accession>A0A438CDC0</accession>
<dbReference type="EMBL" id="QGNW01002305">
    <property type="protein sequence ID" value="RVW21234.1"/>
    <property type="molecule type" value="Genomic_DNA"/>
</dbReference>
<organism evidence="2 3">
    <name type="scientific">Vitis vinifera</name>
    <name type="common">Grape</name>
    <dbReference type="NCBI Taxonomy" id="29760"/>
    <lineage>
        <taxon>Eukaryota</taxon>
        <taxon>Viridiplantae</taxon>
        <taxon>Streptophyta</taxon>
        <taxon>Embryophyta</taxon>
        <taxon>Tracheophyta</taxon>
        <taxon>Spermatophyta</taxon>
        <taxon>Magnoliopsida</taxon>
        <taxon>eudicotyledons</taxon>
        <taxon>Gunneridae</taxon>
        <taxon>Pentapetalae</taxon>
        <taxon>rosids</taxon>
        <taxon>Vitales</taxon>
        <taxon>Vitaceae</taxon>
        <taxon>Viteae</taxon>
        <taxon>Vitis</taxon>
    </lineage>
</organism>
<feature type="compositionally biased region" description="Low complexity" evidence="1">
    <location>
        <begin position="251"/>
        <end position="267"/>
    </location>
</feature>
<dbReference type="Proteomes" id="UP000288805">
    <property type="component" value="Unassembled WGS sequence"/>
</dbReference>
<evidence type="ECO:0000256" key="1">
    <source>
        <dbReference type="SAM" id="MobiDB-lite"/>
    </source>
</evidence>
<feature type="compositionally biased region" description="Low complexity" evidence="1">
    <location>
        <begin position="210"/>
        <end position="227"/>
    </location>
</feature>
<proteinExistence type="predicted"/>
<dbReference type="AlphaFoldDB" id="A0A438CDC0"/>
<feature type="region of interest" description="Disordered" evidence="1">
    <location>
        <begin position="207"/>
        <end position="228"/>
    </location>
</feature>